<dbReference type="PIRSF" id="PIRSF009467">
    <property type="entry name" value="Ureas_acces_UreF"/>
    <property type="match status" value="1"/>
</dbReference>
<keyword evidence="5" id="KW-1185">Reference proteome</keyword>
<keyword evidence="1" id="KW-0996">Nickel insertion</keyword>
<protein>
    <recommendedName>
        <fullName evidence="6">Urease accessory protein UreF</fullName>
    </recommendedName>
</protein>
<dbReference type="Pfam" id="PF01730">
    <property type="entry name" value="UreF"/>
    <property type="match status" value="1"/>
</dbReference>
<dbReference type="AlphaFoldDB" id="A0AAN8PIK7"/>
<keyword evidence="2" id="KW-0143">Chaperone</keyword>
<evidence type="ECO:0000313" key="4">
    <source>
        <dbReference type="EMBL" id="KAK6175693.1"/>
    </source>
</evidence>
<comment type="caution">
    <text evidence="4">The sequence shown here is derived from an EMBL/GenBank/DDBJ whole genome shotgun (WGS) entry which is preliminary data.</text>
</comment>
<evidence type="ECO:0000256" key="2">
    <source>
        <dbReference type="ARBA" id="ARBA00023186"/>
    </source>
</evidence>
<dbReference type="PANTHER" id="PTHR33620:SF1">
    <property type="entry name" value="UREASE ACCESSORY PROTEIN F"/>
    <property type="match status" value="1"/>
</dbReference>
<name>A0AAN8PIK7_PATCE</name>
<dbReference type="InterPro" id="IPR038277">
    <property type="entry name" value="UreF_sf"/>
</dbReference>
<dbReference type="HAMAP" id="MF_01385">
    <property type="entry name" value="UreF"/>
    <property type="match status" value="1"/>
</dbReference>
<evidence type="ECO:0008006" key="6">
    <source>
        <dbReference type="Google" id="ProtNLM"/>
    </source>
</evidence>
<sequence length="222" mass="24462">MNSLELLNLLQLSDSAFPIGSFSHSCGLESAVQHGLIKSKDDLRSVIIACLENTGSFSLPFVTEAYNKSWDSAEIQRLDNFHHISVSNHVANRASSKQGKSLLGTVVQVYQFDELITLSKHLQHCHYAVLFGVVFSVVGMDLKTTQTAFMSGVLRTIISSAVRLDQIGPIEAQKIQLDLLSIIPDIILRNDNKTSADASIKSPILDISQNSHDILFSKLFYS</sequence>
<evidence type="ECO:0000256" key="1">
    <source>
        <dbReference type="ARBA" id="ARBA00022988"/>
    </source>
</evidence>
<dbReference type="InterPro" id="IPR002639">
    <property type="entry name" value="UreF"/>
</dbReference>
<dbReference type="PANTHER" id="PTHR33620">
    <property type="entry name" value="UREASE ACCESSORY PROTEIN F"/>
    <property type="match status" value="1"/>
</dbReference>
<accession>A0AAN8PIK7</accession>
<proteinExistence type="inferred from homology"/>
<gene>
    <name evidence="4" type="ORF">SNE40_014094</name>
</gene>
<dbReference type="Proteomes" id="UP001347796">
    <property type="component" value="Unassembled WGS sequence"/>
</dbReference>
<evidence type="ECO:0000256" key="3">
    <source>
        <dbReference type="ARBA" id="ARBA00046339"/>
    </source>
</evidence>
<reference evidence="4 5" key="1">
    <citation type="submission" date="2024-01" db="EMBL/GenBank/DDBJ databases">
        <title>The genome of the rayed Mediterranean limpet Patella caerulea (Linnaeus, 1758).</title>
        <authorList>
            <person name="Anh-Thu Weber A."/>
            <person name="Halstead-Nussloch G."/>
        </authorList>
    </citation>
    <scope>NUCLEOTIDE SEQUENCE [LARGE SCALE GENOMIC DNA]</scope>
    <source>
        <strain evidence="4">AATW-2023a</strain>
        <tissue evidence="4">Whole specimen</tissue>
    </source>
</reference>
<comment type="similarity">
    <text evidence="3">Belongs to the UreF family.</text>
</comment>
<evidence type="ECO:0000313" key="5">
    <source>
        <dbReference type="Proteomes" id="UP001347796"/>
    </source>
</evidence>
<dbReference type="Gene3D" id="1.10.4190.10">
    <property type="entry name" value="Urease accessory protein UreF"/>
    <property type="match status" value="1"/>
</dbReference>
<dbReference type="GO" id="GO:0016151">
    <property type="term" value="F:nickel cation binding"/>
    <property type="evidence" value="ECO:0007669"/>
    <property type="project" value="InterPro"/>
</dbReference>
<organism evidence="4 5">
    <name type="scientific">Patella caerulea</name>
    <name type="common">Rayed Mediterranean limpet</name>
    <dbReference type="NCBI Taxonomy" id="87958"/>
    <lineage>
        <taxon>Eukaryota</taxon>
        <taxon>Metazoa</taxon>
        <taxon>Spiralia</taxon>
        <taxon>Lophotrochozoa</taxon>
        <taxon>Mollusca</taxon>
        <taxon>Gastropoda</taxon>
        <taxon>Patellogastropoda</taxon>
        <taxon>Patelloidea</taxon>
        <taxon>Patellidae</taxon>
        <taxon>Patella</taxon>
    </lineage>
</organism>
<dbReference type="EMBL" id="JAZGQO010000010">
    <property type="protein sequence ID" value="KAK6175693.1"/>
    <property type="molecule type" value="Genomic_DNA"/>
</dbReference>